<keyword evidence="1" id="KW-1133">Transmembrane helix</keyword>
<dbReference type="EMBL" id="CP001013">
    <property type="protein sequence ID" value="ACB36309.1"/>
    <property type="molecule type" value="Genomic_DNA"/>
</dbReference>
<sequence length="1220" mass="131831" precursor="true">MKTLLGWIFNRWTLAVVALLALSLLIWIVGPLIAVAEVRPLDSTRSRLMLIGCLVLALLLMAAWSAWQARRANRSVVEQLMKPAAGGAPAGSESPDVAAMRQRFERALQVLREARFPSASTAAGGAPVGAIDARGKPAAPKPGLLARLGLQNLGGRYLYQLPWYLIIGAPGSGKTTALRNAGLQFPLAELTGEHRVRGVGGTRDCDWWFTDRAVLIDTAGRFTTQDSDAGRDQGAWSGFLGLLRQSRPRQPINGVLVTVSVPDLLGRSAAERDDYAARVRLRLQELHKQLGVRFPVYLLVTKVDLLNGFGDYFATLDKDSRATPWGTTFTLAQSRSGDHTALAPELKALTQRLQDGLVERLQAETDPQRRARIYGFPLQFGSLHEPLDAFVRDAFAPSPFEPPSLLRGVYFVSGTQEGTPIDRLMGSIARSWQLERAILPPQGASARSYFLERLLGEVVFAEAGLAGTDPRGERRRRLMLVGAYAALGLLTAGALAAWATSAVNNRNYVDAVLARVDEVRRLVQATPNRASPDLQPLLPALAATRQLAQAGWGDAAVPWSLGFGLFQGDKLDAASRSAYQRMLVDAVLPRLALRIEEQLRQRADAPELQYESLKAYLMLHDPQRFDADALAALVRADWAQNLPREVGTAEREQLDQHLDALLALGPAVSPLPQDQALVTQTRALLAAVPLPQRIYNRLRHQGLGEQVAEFTAARAGGPAAALVFARASGAPLTRGVPGLYTRDGYQQGFQRKVDAVTRELADEETWVLGNAANGGGGAAGQATRPSAATLADDVRRLYLTDYANTWEAFIADVRLRPTQSLAELVQVTRVLSGPDNPLATLLKAVVRETTLLGGEEPGAVKAAADRARGAVAAVREGIRALGGDAAAAALPARGVPLESIVDDRFAMLRRYVQAAPGARAPIDDTLVLLNEVQLHLASVELAVRSANPPPPSDLPVRLGAEGARSAEPVRSLLGTLGRSSAGFTGLMQREVLSREVRSMVGDFCTQAVAGRYPLRSGSATDVTLADFGQLFGPGGRFDRLFQEKLAAHVDTSARPTWRFRANGLGEDAGTLAQFQRAQVIRDTFFPAGGNTPQLRLEFKPVEMDASISQFVLDIDGQVVRYAHGPQIPTSVQWPGPRGTNQVRLQLSPAGASGNGLLNEGPWALLHLFDRVQLEPGRSAERFRATFELDGRKAVFEITASSVRNPLRLRELAEFSCPNGL</sequence>
<organism evidence="5 6">
    <name type="scientific">Leptothrix cholodnii (strain ATCC 51168 / LMG 8142 / SP-6)</name>
    <name type="common">Leptothrix discophora (strain SP-6)</name>
    <dbReference type="NCBI Taxonomy" id="395495"/>
    <lineage>
        <taxon>Bacteria</taxon>
        <taxon>Pseudomonadati</taxon>
        <taxon>Pseudomonadota</taxon>
        <taxon>Betaproteobacteria</taxon>
        <taxon>Burkholderiales</taxon>
        <taxon>Sphaerotilaceae</taxon>
        <taxon>Leptothrix</taxon>
    </lineage>
</organism>
<evidence type="ECO:0000313" key="6">
    <source>
        <dbReference type="Proteomes" id="UP000001693"/>
    </source>
</evidence>
<evidence type="ECO:0000259" key="2">
    <source>
        <dbReference type="Pfam" id="PF06744"/>
    </source>
</evidence>
<name>B1XWW0_LEPCP</name>
<dbReference type="HOGENOM" id="CLU_003353_2_1_4"/>
<dbReference type="InterPro" id="IPR027417">
    <property type="entry name" value="P-loop_NTPase"/>
</dbReference>
<evidence type="ECO:0000259" key="4">
    <source>
        <dbReference type="Pfam" id="PF14331"/>
    </source>
</evidence>
<feature type="domain" description="IcmF-related" evidence="3">
    <location>
        <begin position="538"/>
        <end position="850"/>
    </location>
</feature>
<keyword evidence="6" id="KW-1185">Reference proteome</keyword>
<feature type="domain" description="Type VI secretion system IcmF C-terminal" evidence="2">
    <location>
        <begin position="1097"/>
        <end position="1201"/>
    </location>
</feature>
<feature type="transmembrane region" description="Helical" evidence="1">
    <location>
        <begin position="12"/>
        <end position="36"/>
    </location>
</feature>
<dbReference type="Pfam" id="PF06744">
    <property type="entry name" value="IcmF_C"/>
    <property type="match status" value="1"/>
</dbReference>
<keyword evidence="1" id="KW-0812">Transmembrane</keyword>
<dbReference type="InterPro" id="IPR025743">
    <property type="entry name" value="TssM1_N"/>
</dbReference>
<dbReference type="OrthoDB" id="9758229at2"/>
<keyword evidence="1" id="KW-0472">Membrane</keyword>
<dbReference type="InterPro" id="IPR009612">
    <property type="entry name" value="IcmF-rel"/>
</dbReference>
<dbReference type="Pfam" id="PF14331">
    <property type="entry name" value="IcmF-related_N"/>
    <property type="match status" value="1"/>
</dbReference>
<gene>
    <name evidence="5" type="ordered locus">Lcho_4057</name>
</gene>
<dbReference type="Proteomes" id="UP000001693">
    <property type="component" value="Chromosome"/>
</dbReference>
<dbReference type="SUPFAM" id="SSF52540">
    <property type="entry name" value="P-loop containing nucleoside triphosphate hydrolases"/>
    <property type="match status" value="1"/>
</dbReference>
<dbReference type="AlphaFoldDB" id="B1XWW0"/>
<evidence type="ECO:0000259" key="3">
    <source>
        <dbReference type="Pfam" id="PF06761"/>
    </source>
</evidence>
<dbReference type="RefSeq" id="WP_012349052.1">
    <property type="nucleotide sequence ID" value="NC_010524.1"/>
</dbReference>
<dbReference type="KEGG" id="lch:Lcho_4057"/>
<accession>B1XWW0</accession>
<dbReference type="InterPro" id="IPR053156">
    <property type="entry name" value="T6SS_TssM-like"/>
</dbReference>
<feature type="domain" description="Type VI secretion system component TssM1 N-terminal" evidence="4">
    <location>
        <begin position="231"/>
        <end position="486"/>
    </location>
</feature>
<proteinExistence type="predicted"/>
<feature type="transmembrane region" description="Helical" evidence="1">
    <location>
        <begin position="478"/>
        <end position="499"/>
    </location>
</feature>
<protein>
    <submittedName>
        <fullName evidence="5">Type VI secretion protein IcmF</fullName>
    </submittedName>
</protein>
<dbReference type="InterPro" id="IPR010623">
    <property type="entry name" value="IcmF_C"/>
</dbReference>
<dbReference type="InterPro" id="IPR017731">
    <property type="entry name" value="TssM1-like"/>
</dbReference>
<dbReference type="eggNOG" id="COG3523">
    <property type="taxonomic scope" value="Bacteria"/>
</dbReference>
<dbReference type="PANTHER" id="PTHR36153">
    <property type="entry name" value="INNER MEMBRANE PROTEIN-RELATED"/>
    <property type="match status" value="1"/>
</dbReference>
<evidence type="ECO:0000256" key="1">
    <source>
        <dbReference type="SAM" id="Phobius"/>
    </source>
</evidence>
<evidence type="ECO:0000313" key="5">
    <source>
        <dbReference type="EMBL" id="ACB36309.1"/>
    </source>
</evidence>
<dbReference type="NCBIfam" id="TIGR03348">
    <property type="entry name" value="VI_IcmF"/>
    <property type="match status" value="1"/>
</dbReference>
<reference evidence="5 6" key="1">
    <citation type="submission" date="2008-03" db="EMBL/GenBank/DDBJ databases">
        <title>Complete sequence of Leptothrix cholodnii SP-6.</title>
        <authorList>
            <consortium name="US DOE Joint Genome Institute"/>
            <person name="Copeland A."/>
            <person name="Lucas S."/>
            <person name="Lapidus A."/>
            <person name="Glavina del Rio T."/>
            <person name="Dalin E."/>
            <person name="Tice H."/>
            <person name="Bruce D."/>
            <person name="Goodwin L."/>
            <person name="Pitluck S."/>
            <person name="Chertkov O."/>
            <person name="Brettin T."/>
            <person name="Detter J.C."/>
            <person name="Han C."/>
            <person name="Kuske C.R."/>
            <person name="Schmutz J."/>
            <person name="Larimer F."/>
            <person name="Land M."/>
            <person name="Hauser L."/>
            <person name="Kyrpides N."/>
            <person name="Lykidis A."/>
            <person name="Emerson D."/>
            <person name="Richardson P."/>
        </authorList>
    </citation>
    <scope>NUCLEOTIDE SEQUENCE [LARGE SCALE GENOMIC DNA]</scope>
    <source>
        <strain evidence="6">ATCC 51168 / LMG 8142 / SP-6</strain>
    </source>
</reference>
<dbReference type="STRING" id="395495.Lcho_4057"/>
<dbReference type="Pfam" id="PF06761">
    <property type="entry name" value="IcmF-related"/>
    <property type="match status" value="1"/>
</dbReference>
<dbReference type="PANTHER" id="PTHR36153:SF1">
    <property type="entry name" value="TYPE VI SECRETION SYSTEM COMPONENT TSSM1"/>
    <property type="match status" value="1"/>
</dbReference>
<feature type="transmembrane region" description="Helical" evidence="1">
    <location>
        <begin position="48"/>
        <end position="67"/>
    </location>
</feature>